<dbReference type="Gene3D" id="1.20.58.120">
    <property type="entry name" value="BAG domain"/>
    <property type="match status" value="1"/>
</dbReference>
<proteinExistence type="predicted"/>
<dbReference type="PROSITE" id="PS51035">
    <property type="entry name" value="BAG"/>
    <property type="match status" value="1"/>
</dbReference>
<dbReference type="InterPro" id="IPR029071">
    <property type="entry name" value="Ubiquitin-like_domsf"/>
</dbReference>
<dbReference type="GO" id="GO:0051087">
    <property type="term" value="F:protein-folding chaperone binding"/>
    <property type="evidence" value="ECO:0007669"/>
    <property type="project" value="InterPro"/>
</dbReference>
<comment type="caution">
    <text evidence="5">The sequence shown here is derived from an EMBL/GenBank/DDBJ whole genome shotgun (WGS) entry which is preliminary data.</text>
</comment>
<keyword evidence="6" id="KW-1185">Reference proteome</keyword>
<gene>
    <name evidence="5" type="ORF">QR680_008810</name>
</gene>
<evidence type="ECO:0000313" key="5">
    <source>
        <dbReference type="EMBL" id="KAK0424720.1"/>
    </source>
</evidence>
<organism evidence="5 6">
    <name type="scientific">Steinernema hermaphroditum</name>
    <dbReference type="NCBI Taxonomy" id="289476"/>
    <lineage>
        <taxon>Eukaryota</taxon>
        <taxon>Metazoa</taxon>
        <taxon>Ecdysozoa</taxon>
        <taxon>Nematoda</taxon>
        <taxon>Chromadorea</taxon>
        <taxon>Rhabditida</taxon>
        <taxon>Tylenchina</taxon>
        <taxon>Panagrolaimomorpha</taxon>
        <taxon>Strongyloidoidea</taxon>
        <taxon>Steinernematidae</taxon>
        <taxon>Steinernema</taxon>
    </lineage>
</organism>
<evidence type="ECO:0000259" key="3">
    <source>
        <dbReference type="PROSITE" id="PS50053"/>
    </source>
</evidence>
<dbReference type="PROSITE" id="PS50053">
    <property type="entry name" value="UBIQUITIN_2"/>
    <property type="match status" value="1"/>
</dbReference>
<accession>A0AA39II04</accession>
<feature type="region of interest" description="Disordered" evidence="2">
    <location>
        <begin position="21"/>
        <end position="42"/>
    </location>
</feature>
<dbReference type="EMBL" id="JAUCMV010000001">
    <property type="protein sequence ID" value="KAK0424720.1"/>
    <property type="molecule type" value="Genomic_DNA"/>
</dbReference>
<dbReference type="SUPFAM" id="SSF63491">
    <property type="entry name" value="BAG domain"/>
    <property type="match status" value="1"/>
</dbReference>
<feature type="domain" description="BAG" evidence="4">
    <location>
        <begin position="122"/>
        <end position="208"/>
    </location>
</feature>
<reference evidence="5" key="1">
    <citation type="submission" date="2023-06" db="EMBL/GenBank/DDBJ databases">
        <title>Genomic analysis of the entomopathogenic nematode Steinernema hermaphroditum.</title>
        <authorList>
            <person name="Schwarz E.M."/>
            <person name="Heppert J.K."/>
            <person name="Baniya A."/>
            <person name="Schwartz H.T."/>
            <person name="Tan C.-H."/>
            <person name="Antoshechkin I."/>
            <person name="Sternberg P.W."/>
            <person name="Goodrich-Blair H."/>
            <person name="Dillman A.R."/>
        </authorList>
    </citation>
    <scope>NUCLEOTIDE SEQUENCE</scope>
    <source>
        <strain evidence="5">PS9179</strain>
        <tissue evidence="5">Whole animal</tissue>
    </source>
</reference>
<evidence type="ECO:0000259" key="4">
    <source>
        <dbReference type="PROSITE" id="PS51035"/>
    </source>
</evidence>
<dbReference type="InterPro" id="IPR036533">
    <property type="entry name" value="BAG_dom_sf"/>
</dbReference>
<evidence type="ECO:0000313" key="6">
    <source>
        <dbReference type="Proteomes" id="UP001175271"/>
    </source>
</evidence>
<protein>
    <recommendedName>
        <fullName evidence="1">BAG family molecular chaperone regulator 1</fullName>
    </recommendedName>
</protein>
<dbReference type="SUPFAM" id="SSF54236">
    <property type="entry name" value="Ubiquitin-like"/>
    <property type="match status" value="1"/>
</dbReference>
<dbReference type="InterPro" id="IPR003103">
    <property type="entry name" value="BAG_domain"/>
</dbReference>
<sequence length="224" mass="25836">MTISLNCSCGGKQFQIPISLEPKENEENSAAPSESQDPSTIGDLLNAISENSGYSRKDLKVIWRGKTFMDKDSTRPLAEFKFKDNDKVMVLGRQKKGALTSDPGFSRLVDYEKAHLQKMTKDYVAIEKDLLELEKIMLDGDKMKEMCKKMDKRLKCYTEDGIRHMEKIDALEIYIDDATDEQKQRNREKRKSLINGIQDLLNKSDKFFGRVQLIQQRVENPELF</sequence>
<feature type="domain" description="Ubiquitin-like" evidence="3">
    <location>
        <begin position="16"/>
        <end position="97"/>
    </location>
</feature>
<dbReference type="Proteomes" id="UP001175271">
    <property type="component" value="Unassembled WGS sequence"/>
</dbReference>
<evidence type="ECO:0000256" key="1">
    <source>
        <dbReference type="ARBA" id="ARBA00022374"/>
    </source>
</evidence>
<evidence type="ECO:0000256" key="2">
    <source>
        <dbReference type="SAM" id="MobiDB-lite"/>
    </source>
</evidence>
<dbReference type="AlphaFoldDB" id="A0AA39II04"/>
<name>A0AA39II04_9BILA</name>
<dbReference type="InterPro" id="IPR000626">
    <property type="entry name" value="Ubiquitin-like_dom"/>
</dbReference>
<dbReference type="Gene3D" id="3.10.20.90">
    <property type="entry name" value="Phosphatidylinositol 3-kinase Catalytic Subunit, Chain A, domain 1"/>
    <property type="match status" value="1"/>
</dbReference>